<keyword evidence="2" id="KW-1185">Reference proteome</keyword>
<protein>
    <submittedName>
        <fullName evidence="1">Uncharacterized protein</fullName>
    </submittedName>
</protein>
<reference evidence="1" key="1">
    <citation type="journal article" date="2020" name="Cell">
        <title>Large-Scale Comparative Analyses of Tick Genomes Elucidate Their Genetic Diversity and Vector Capacities.</title>
        <authorList>
            <consortium name="Tick Genome and Microbiome Consortium (TIGMIC)"/>
            <person name="Jia N."/>
            <person name="Wang J."/>
            <person name="Shi W."/>
            <person name="Du L."/>
            <person name="Sun Y."/>
            <person name="Zhan W."/>
            <person name="Jiang J.F."/>
            <person name="Wang Q."/>
            <person name="Zhang B."/>
            <person name="Ji P."/>
            <person name="Bell-Sakyi L."/>
            <person name="Cui X.M."/>
            <person name="Yuan T.T."/>
            <person name="Jiang B.G."/>
            <person name="Yang W.F."/>
            <person name="Lam T.T."/>
            <person name="Chang Q.C."/>
            <person name="Ding S.J."/>
            <person name="Wang X.J."/>
            <person name="Zhu J.G."/>
            <person name="Ruan X.D."/>
            <person name="Zhao L."/>
            <person name="Wei J.T."/>
            <person name="Ye R.Z."/>
            <person name="Que T.C."/>
            <person name="Du C.H."/>
            <person name="Zhou Y.H."/>
            <person name="Cheng J.X."/>
            <person name="Dai P.F."/>
            <person name="Guo W.B."/>
            <person name="Han X.H."/>
            <person name="Huang E.J."/>
            <person name="Li L.F."/>
            <person name="Wei W."/>
            <person name="Gao Y.C."/>
            <person name="Liu J.Z."/>
            <person name="Shao H.Z."/>
            <person name="Wang X."/>
            <person name="Wang C.C."/>
            <person name="Yang T.C."/>
            <person name="Huo Q.B."/>
            <person name="Li W."/>
            <person name="Chen H.Y."/>
            <person name="Chen S.E."/>
            <person name="Zhou L.G."/>
            <person name="Ni X.B."/>
            <person name="Tian J.H."/>
            <person name="Sheng Y."/>
            <person name="Liu T."/>
            <person name="Pan Y.S."/>
            <person name="Xia L.Y."/>
            <person name="Li J."/>
            <person name="Zhao F."/>
            <person name="Cao W.C."/>
        </authorList>
    </citation>
    <scope>NUCLEOTIDE SEQUENCE</scope>
    <source>
        <strain evidence="1">Rsan-2018</strain>
    </source>
</reference>
<dbReference type="Proteomes" id="UP000821837">
    <property type="component" value="Chromosome 1"/>
</dbReference>
<reference evidence="1" key="2">
    <citation type="submission" date="2021-09" db="EMBL/GenBank/DDBJ databases">
        <authorList>
            <person name="Jia N."/>
            <person name="Wang J."/>
            <person name="Shi W."/>
            <person name="Du L."/>
            <person name="Sun Y."/>
            <person name="Zhan W."/>
            <person name="Jiang J."/>
            <person name="Wang Q."/>
            <person name="Zhang B."/>
            <person name="Ji P."/>
            <person name="Sakyi L.B."/>
            <person name="Cui X."/>
            <person name="Yuan T."/>
            <person name="Jiang B."/>
            <person name="Yang W."/>
            <person name="Lam T.T.-Y."/>
            <person name="Chang Q."/>
            <person name="Ding S."/>
            <person name="Wang X."/>
            <person name="Zhu J."/>
            <person name="Ruan X."/>
            <person name="Zhao L."/>
            <person name="Wei J."/>
            <person name="Que T."/>
            <person name="Du C."/>
            <person name="Cheng J."/>
            <person name="Dai P."/>
            <person name="Han X."/>
            <person name="Huang E."/>
            <person name="Gao Y."/>
            <person name="Liu J."/>
            <person name="Shao H."/>
            <person name="Ye R."/>
            <person name="Li L."/>
            <person name="Wei W."/>
            <person name="Wang X."/>
            <person name="Wang C."/>
            <person name="Huo Q."/>
            <person name="Li W."/>
            <person name="Guo W."/>
            <person name="Chen H."/>
            <person name="Chen S."/>
            <person name="Zhou L."/>
            <person name="Zhou L."/>
            <person name="Ni X."/>
            <person name="Tian J."/>
            <person name="Zhou Y."/>
            <person name="Sheng Y."/>
            <person name="Liu T."/>
            <person name="Pan Y."/>
            <person name="Xia L."/>
            <person name="Li J."/>
            <person name="Zhao F."/>
            <person name="Cao W."/>
        </authorList>
    </citation>
    <scope>NUCLEOTIDE SEQUENCE</scope>
    <source>
        <strain evidence="1">Rsan-2018</strain>
        <tissue evidence="1">Larvae</tissue>
    </source>
</reference>
<comment type="caution">
    <text evidence="1">The sequence shown here is derived from an EMBL/GenBank/DDBJ whole genome shotgun (WGS) entry which is preliminary data.</text>
</comment>
<dbReference type="EMBL" id="JABSTV010001245">
    <property type="protein sequence ID" value="KAH7984244.1"/>
    <property type="molecule type" value="Genomic_DNA"/>
</dbReference>
<name>A0A9D4TBB7_RHISA</name>
<evidence type="ECO:0000313" key="2">
    <source>
        <dbReference type="Proteomes" id="UP000821837"/>
    </source>
</evidence>
<evidence type="ECO:0000313" key="1">
    <source>
        <dbReference type="EMBL" id="KAH7984244.1"/>
    </source>
</evidence>
<gene>
    <name evidence="1" type="ORF">HPB52_018481</name>
</gene>
<organism evidence="1 2">
    <name type="scientific">Rhipicephalus sanguineus</name>
    <name type="common">Brown dog tick</name>
    <name type="synonym">Ixodes sanguineus</name>
    <dbReference type="NCBI Taxonomy" id="34632"/>
    <lineage>
        <taxon>Eukaryota</taxon>
        <taxon>Metazoa</taxon>
        <taxon>Ecdysozoa</taxon>
        <taxon>Arthropoda</taxon>
        <taxon>Chelicerata</taxon>
        <taxon>Arachnida</taxon>
        <taxon>Acari</taxon>
        <taxon>Parasitiformes</taxon>
        <taxon>Ixodida</taxon>
        <taxon>Ixodoidea</taxon>
        <taxon>Ixodidae</taxon>
        <taxon>Rhipicephalinae</taxon>
        <taxon>Rhipicephalus</taxon>
        <taxon>Rhipicephalus</taxon>
    </lineage>
</organism>
<proteinExistence type="predicted"/>
<sequence length="66" mass="7143">MSRASCKSLGIKKTRLDMGLFRTVIQLVQANELKAKKRPNAKASLYSAALDHASSLSDPTAAQPQE</sequence>
<accession>A0A9D4TBB7</accession>
<dbReference type="AlphaFoldDB" id="A0A9D4TBB7"/>